<dbReference type="Pfam" id="PF00732">
    <property type="entry name" value="GMC_oxred_N"/>
    <property type="match status" value="1"/>
</dbReference>
<evidence type="ECO:0000256" key="1">
    <source>
        <dbReference type="ARBA" id="ARBA00010790"/>
    </source>
</evidence>
<feature type="binding site" evidence="4">
    <location>
        <begin position="133"/>
        <end position="136"/>
    </location>
    <ligand>
        <name>FAD</name>
        <dbReference type="ChEBI" id="CHEBI:57692"/>
    </ligand>
</feature>
<feature type="active site" description="Proton acceptor" evidence="3">
    <location>
        <position position="593"/>
    </location>
</feature>
<evidence type="ECO:0000256" key="5">
    <source>
        <dbReference type="SAM" id="SignalP"/>
    </source>
</evidence>
<dbReference type="HOGENOM" id="CLU_002865_6_3_1"/>
<gene>
    <name evidence="8" type="ORF">GQ26_0440450</name>
</gene>
<organism evidence="8">
    <name type="scientific">Talaromyces marneffei PM1</name>
    <dbReference type="NCBI Taxonomy" id="1077442"/>
    <lineage>
        <taxon>Eukaryota</taxon>
        <taxon>Fungi</taxon>
        <taxon>Dikarya</taxon>
        <taxon>Ascomycota</taxon>
        <taxon>Pezizomycotina</taxon>
        <taxon>Eurotiomycetes</taxon>
        <taxon>Eurotiomycetidae</taxon>
        <taxon>Eurotiales</taxon>
        <taxon>Trichocomaceae</taxon>
        <taxon>Talaromyces</taxon>
        <taxon>Talaromyces sect. Talaromyces</taxon>
    </lineage>
</organism>
<feature type="binding site" evidence="4">
    <location>
        <begin position="548"/>
        <end position="549"/>
    </location>
    <ligand>
        <name>FAD</name>
        <dbReference type="ChEBI" id="CHEBI:57692"/>
    </ligand>
</feature>
<feature type="domain" description="Glucose-methanol-choline oxidoreductase N-terminal" evidence="6">
    <location>
        <begin position="37"/>
        <end position="354"/>
    </location>
</feature>
<dbReference type="GO" id="GO:0044550">
    <property type="term" value="P:secondary metabolite biosynthetic process"/>
    <property type="evidence" value="ECO:0007669"/>
    <property type="project" value="TreeGrafter"/>
</dbReference>
<comment type="similarity">
    <text evidence="1">Belongs to the GMC oxidoreductase family.</text>
</comment>
<reference evidence="8" key="2">
    <citation type="journal article" date="2014" name="PLoS Genet.">
        <title>Signature gene expression reveals novel clues to the molecular mechanisms of dimorphic transition in Penicillium marneffei.</title>
        <authorList>
            <person name="Yang E."/>
            <person name="Wang G."/>
            <person name="Cai J."/>
            <person name="Woo P.C."/>
            <person name="Lau S.K."/>
            <person name="Yuen K.-Y."/>
            <person name="Chow W.-N."/>
            <person name="Lin X."/>
        </authorList>
    </citation>
    <scope>NUCLEOTIDE SEQUENCE</scope>
    <source>
        <strain evidence="8">PM1</strain>
    </source>
</reference>
<evidence type="ECO:0000313" key="8">
    <source>
        <dbReference type="EMBL" id="KFX42477.1"/>
    </source>
</evidence>
<dbReference type="Pfam" id="PF05199">
    <property type="entry name" value="GMC_oxred_C"/>
    <property type="match status" value="1"/>
</dbReference>
<dbReference type="Gene3D" id="3.50.50.60">
    <property type="entry name" value="FAD/NAD(P)-binding domain"/>
    <property type="match status" value="1"/>
</dbReference>
<reference key="1">
    <citation type="journal article" date="2014" name="PLoS Genet.">
        <title>Signature Gene Expression Reveals Novel Clues to the Molecular Mechanisms of Dimorphic Transition in Penicillium marneffei.</title>
        <authorList>
            <person name="Yang E."/>
            <person name="Wang G."/>
            <person name="Cai J."/>
            <person name="Woo P.C."/>
            <person name="Lau S.K."/>
            <person name="Yuen K.-Y."/>
            <person name="Chow W.-N."/>
            <person name="Lin X."/>
        </authorList>
    </citation>
    <scope>NUCLEOTIDE SEQUENCE [LARGE SCALE GENOMIC DNA]</scope>
    <source>
        <strain>PM1</strain>
    </source>
</reference>
<keyword evidence="2" id="KW-0325">Glycoprotein</keyword>
<dbReference type="PANTHER" id="PTHR11552:SF138">
    <property type="entry name" value="DEHYDROGENASE PKFF-RELATED"/>
    <property type="match status" value="1"/>
</dbReference>
<name>A0A093UQD1_TALMA</name>
<feature type="signal peptide" evidence="5">
    <location>
        <begin position="1"/>
        <end position="20"/>
    </location>
</feature>
<dbReference type="GO" id="GO:0050660">
    <property type="term" value="F:flavin adenine dinucleotide binding"/>
    <property type="evidence" value="ECO:0007669"/>
    <property type="project" value="InterPro"/>
</dbReference>
<evidence type="ECO:0000256" key="3">
    <source>
        <dbReference type="PIRSR" id="PIRSR000137-1"/>
    </source>
</evidence>
<dbReference type="GO" id="GO:0016614">
    <property type="term" value="F:oxidoreductase activity, acting on CH-OH group of donors"/>
    <property type="evidence" value="ECO:0007669"/>
    <property type="project" value="InterPro"/>
</dbReference>
<dbReference type="PROSITE" id="PS51257">
    <property type="entry name" value="PROKAR_LIPOPROTEIN"/>
    <property type="match status" value="1"/>
</dbReference>
<dbReference type="Gene3D" id="3.30.560.10">
    <property type="entry name" value="Glucose Oxidase, domain 3"/>
    <property type="match status" value="1"/>
</dbReference>
<proteinExistence type="inferred from homology"/>
<feature type="chain" id="PRO_5001888690" evidence="5">
    <location>
        <begin position="21"/>
        <end position="613"/>
    </location>
</feature>
<dbReference type="SUPFAM" id="SSF54373">
    <property type="entry name" value="FAD-linked reductases, C-terminal domain"/>
    <property type="match status" value="1"/>
</dbReference>
<dbReference type="EMBL" id="JPOX01000044">
    <property type="protein sequence ID" value="KFX42477.1"/>
    <property type="molecule type" value="Genomic_DNA"/>
</dbReference>
<dbReference type="eggNOG" id="KOG1238">
    <property type="taxonomic scope" value="Eukaryota"/>
</dbReference>
<dbReference type="PANTHER" id="PTHR11552">
    <property type="entry name" value="GLUCOSE-METHANOL-CHOLINE GMC OXIDOREDUCTASE"/>
    <property type="match status" value="1"/>
</dbReference>
<keyword evidence="5" id="KW-0732">Signal</keyword>
<evidence type="ECO:0000256" key="4">
    <source>
        <dbReference type="PIRSR" id="PIRSR000137-2"/>
    </source>
</evidence>
<accession>A0A093UQD1</accession>
<dbReference type="InterPro" id="IPR007867">
    <property type="entry name" value="GMC_OxRtase_C"/>
</dbReference>
<dbReference type="PIRSF" id="PIRSF000137">
    <property type="entry name" value="Alcohol_oxidase"/>
    <property type="match status" value="1"/>
</dbReference>
<sequence>MLSKGLTALVIGSLASCIQGAPLIGTSFGIPGDNATYDYVVIGGGNAGLTIATRLVQQNAGTVAIIEAGTFYEISNGNISQIPAKGSYFSGKNASDYQPQIDWGYATTPQIGGLNQSLHYARGKTLGGCTARNFMVYQRGTEGSYQNWADAVGDQSYAWPNFFPYFKKSVNFTAPQMSIRAANSTPEYDAAAAGGDIGPLSVTYPNYAQAFGSWAVEGFKEIGISVIQGFLSGKLLGQSWSTFTLNADTMLRDSSETSFLREGLEYDKLKVYPLHLAKKILFDKTKKATGVLVETEGHEYVLSANKEVILSAGMIGSPQLLLASGVGPAHALKSLKIPVIADRPGVGQGLQDHAWVHITYRVNGLTISSLQNPEFAAQEAKLFNEHAEGMYTSPNTDVLAWEKIPEEFRAQWSSETKRALDAYPADWPEVEYITVPSFLGDQQNSRSLGPDDGYDYASLAFVLITPRSRGSITITSPDTKVAPLINPNYLTEQSDIDVLIGAFKRIRQFWDTPSMQSFAIGDEYWPGKNVTSDAEIEHFIRQNFNTIWHGTSTCAMGRTNDTNAVVDTKTRVIGVRGLRVVDASAFPLLPPGHPMSTVYALAEKIACDISGNC</sequence>
<feature type="domain" description="Glucose-methanol-choline oxidoreductase C-terminal" evidence="7">
    <location>
        <begin position="466"/>
        <end position="602"/>
    </location>
</feature>
<dbReference type="AlphaFoldDB" id="A0A093UQD1"/>
<dbReference type="InterPro" id="IPR000172">
    <property type="entry name" value="GMC_OxRdtase_N"/>
</dbReference>
<keyword evidence="4" id="KW-0285">Flavoprotein</keyword>
<evidence type="ECO:0000259" key="6">
    <source>
        <dbReference type="Pfam" id="PF00732"/>
    </source>
</evidence>
<feature type="active site" description="Proton donor" evidence="3">
    <location>
        <position position="549"/>
    </location>
</feature>
<keyword evidence="4" id="KW-0274">FAD</keyword>
<dbReference type="InterPro" id="IPR012132">
    <property type="entry name" value="GMC_OxRdtase"/>
</dbReference>
<dbReference type="InterPro" id="IPR036188">
    <property type="entry name" value="FAD/NAD-bd_sf"/>
</dbReference>
<comment type="caution">
    <text evidence="8">The sequence shown here is derived from an EMBL/GenBank/DDBJ whole genome shotgun (WGS) entry which is preliminary data.</text>
</comment>
<evidence type="ECO:0000256" key="2">
    <source>
        <dbReference type="ARBA" id="ARBA00023180"/>
    </source>
</evidence>
<protein>
    <submittedName>
        <fullName evidence="8">Versicolorin B synthase</fullName>
    </submittedName>
</protein>
<evidence type="ECO:0000259" key="7">
    <source>
        <dbReference type="Pfam" id="PF05199"/>
    </source>
</evidence>
<comment type="cofactor">
    <cofactor evidence="4">
        <name>FAD</name>
        <dbReference type="ChEBI" id="CHEBI:57692"/>
    </cofactor>
</comment>
<dbReference type="SUPFAM" id="SSF51905">
    <property type="entry name" value="FAD/NAD(P)-binding domain"/>
    <property type="match status" value="1"/>
</dbReference>